<accession>A0A7D5T9Q2</accession>
<evidence type="ECO:0000313" key="3">
    <source>
        <dbReference type="Proteomes" id="UP000509346"/>
    </source>
</evidence>
<dbReference type="Proteomes" id="UP000509346">
    <property type="component" value="Chromosome"/>
</dbReference>
<feature type="transmembrane region" description="Helical" evidence="1">
    <location>
        <begin position="225"/>
        <end position="245"/>
    </location>
</feature>
<dbReference type="OrthoDB" id="379634at2157"/>
<evidence type="ECO:0000256" key="1">
    <source>
        <dbReference type="SAM" id="Phobius"/>
    </source>
</evidence>
<sequence length="261" mass="27493">MAQVSETSTVPASIYTPEGRRTLLIAIVSTAIIIPSLLTPYLEPVVTLFPIVAITGVLLVRSGRPARIPTWVVFNTFSAYIIVYAAYSFGTTFQLELLALFLLGMIVYDTLGVKGGQMQSVAGKMIQYGVPLFVMVPHNRAFSFEAFREIVSEEGLEGLHESDHGISMLGVGDGFLPGALAVAAGNLGTQFAIGPVAVSLPQVTTALGAIIALGILMWAELPRAIAALIVSVPGALLGLAVGLLLDPVALESLTVPQIPFF</sequence>
<reference evidence="2 3" key="1">
    <citation type="submission" date="2020-07" db="EMBL/GenBank/DDBJ databases">
        <title>Halosimplex litoreum sp. nov. and Halosimplex rubrum sp. nov., isolated from different salt environments.</title>
        <authorList>
            <person name="Cui H."/>
        </authorList>
    </citation>
    <scope>NUCLEOTIDE SEQUENCE [LARGE SCALE GENOMIC DNA]</scope>
    <source>
        <strain evidence="2 3">R2</strain>
    </source>
</reference>
<dbReference type="Pfam" id="PF06550">
    <property type="entry name" value="SPP"/>
    <property type="match status" value="1"/>
</dbReference>
<keyword evidence="1" id="KW-0472">Membrane</keyword>
<feature type="transmembrane region" description="Helical" evidence="1">
    <location>
        <begin position="199"/>
        <end position="218"/>
    </location>
</feature>
<dbReference type="KEGG" id="hpel:HZS54_11280"/>
<feature type="transmembrane region" description="Helical" evidence="1">
    <location>
        <begin position="68"/>
        <end position="87"/>
    </location>
</feature>
<dbReference type="RefSeq" id="WP_179922618.1">
    <property type="nucleotide sequence ID" value="NZ_CP058909.1"/>
</dbReference>
<keyword evidence="1" id="KW-0812">Transmembrane</keyword>
<dbReference type="EMBL" id="CP058909">
    <property type="protein sequence ID" value="QLH82150.1"/>
    <property type="molecule type" value="Genomic_DNA"/>
</dbReference>
<feature type="transmembrane region" description="Helical" evidence="1">
    <location>
        <begin position="21"/>
        <end position="38"/>
    </location>
</feature>
<dbReference type="GeneID" id="56083179"/>
<keyword evidence="3" id="KW-1185">Reference proteome</keyword>
<dbReference type="AlphaFoldDB" id="A0A7D5T9Q2"/>
<protein>
    <submittedName>
        <fullName evidence="2">Uncharacterized protein</fullName>
    </submittedName>
</protein>
<keyword evidence="1" id="KW-1133">Transmembrane helix</keyword>
<feature type="transmembrane region" description="Helical" evidence="1">
    <location>
        <begin position="44"/>
        <end position="61"/>
    </location>
</feature>
<organism evidence="2 3">
    <name type="scientific">Halosimplex pelagicum</name>
    <dbReference type="NCBI Taxonomy" id="869886"/>
    <lineage>
        <taxon>Archaea</taxon>
        <taxon>Methanobacteriati</taxon>
        <taxon>Methanobacteriota</taxon>
        <taxon>Stenosarchaea group</taxon>
        <taxon>Halobacteria</taxon>
        <taxon>Halobacteriales</taxon>
        <taxon>Haloarculaceae</taxon>
        <taxon>Halosimplex</taxon>
    </lineage>
</organism>
<dbReference type="InterPro" id="IPR010545">
    <property type="entry name" value="SPP"/>
</dbReference>
<proteinExistence type="predicted"/>
<feature type="transmembrane region" description="Helical" evidence="1">
    <location>
        <begin position="93"/>
        <end position="111"/>
    </location>
</feature>
<evidence type="ECO:0000313" key="2">
    <source>
        <dbReference type="EMBL" id="QLH82150.1"/>
    </source>
</evidence>
<gene>
    <name evidence="2" type="ORF">HZS54_11280</name>
</gene>
<name>A0A7D5T9Q2_9EURY</name>